<keyword evidence="5" id="KW-1015">Disulfide bond</keyword>
<dbReference type="GeneID" id="301139157"/>
<gene>
    <name evidence="8" type="ORF">P9271_02665</name>
</gene>
<feature type="coiled-coil region" evidence="6">
    <location>
        <begin position="677"/>
        <end position="704"/>
    </location>
</feature>
<dbReference type="InterPro" id="IPR020863">
    <property type="entry name" value="MACPF_CS"/>
</dbReference>
<protein>
    <submittedName>
        <fullName evidence="8">MAC/perforin domain-containing protein</fullName>
    </submittedName>
</protein>
<dbReference type="Proteomes" id="UP001342826">
    <property type="component" value="Unassembled WGS sequence"/>
</dbReference>
<evidence type="ECO:0000256" key="3">
    <source>
        <dbReference type="ARBA" id="ARBA00022525"/>
    </source>
</evidence>
<evidence type="ECO:0000313" key="8">
    <source>
        <dbReference type="EMBL" id="MED4400260.1"/>
    </source>
</evidence>
<evidence type="ECO:0000256" key="6">
    <source>
        <dbReference type="SAM" id="Coils"/>
    </source>
</evidence>
<evidence type="ECO:0000256" key="4">
    <source>
        <dbReference type="ARBA" id="ARBA00023136"/>
    </source>
</evidence>
<evidence type="ECO:0000256" key="5">
    <source>
        <dbReference type="ARBA" id="ARBA00023157"/>
    </source>
</evidence>
<keyword evidence="9" id="KW-1185">Reference proteome</keyword>
<evidence type="ECO:0000259" key="7">
    <source>
        <dbReference type="Pfam" id="PF01823"/>
    </source>
</evidence>
<evidence type="ECO:0000256" key="2">
    <source>
        <dbReference type="ARBA" id="ARBA00004613"/>
    </source>
</evidence>
<name>A0ABU6NSY9_9BACI</name>
<proteinExistence type="predicted"/>
<evidence type="ECO:0000313" key="9">
    <source>
        <dbReference type="Proteomes" id="UP001342826"/>
    </source>
</evidence>
<comment type="caution">
    <text evidence="8">The sequence shown here is derived from an EMBL/GenBank/DDBJ whole genome shotgun (WGS) entry which is preliminary data.</text>
</comment>
<dbReference type="RefSeq" id="WP_066224228.1">
    <property type="nucleotide sequence ID" value="NZ_JARTFS010000002.1"/>
</dbReference>
<dbReference type="Pfam" id="PF01823">
    <property type="entry name" value="MACPF"/>
    <property type="match status" value="1"/>
</dbReference>
<evidence type="ECO:0000256" key="1">
    <source>
        <dbReference type="ARBA" id="ARBA00004370"/>
    </source>
</evidence>
<comment type="subcellular location">
    <subcellularLocation>
        <location evidence="1">Membrane</location>
    </subcellularLocation>
    <subcellularLocation>
        <location evidence="2">Secreted</location>
    </subcellularLocation>
</comment>
<dbReference type="PROSITE" id="PS00279">
    <property type="entry name" value="MACPF_1"/>
    <property type="match status" value="1"/>
</dbReference>
<organism evidence="8 9">
    <name type="scientific">Metabacillus fastidiosus</name>
    <dbReference type="NCBI Taxonomy" id="1458"/>
    <lineage>
        <taxon>Bacteria</taxon>
        <taxon>Bacillati</taxon>
        <taxon>Bacillota</taxon>
        <taxon>Bacilli</taxon>
        <taxon>Bacillales</taxon>
        <taxon>Bacillaceae</taxon>
        <taxon>Metabacillus</taxon>
    </lineage>
</organism>
<keyword evidence="4" id="KW-0472">Membrane</keyword>
<accession>A0ABU6NSY9</accession>
<reference evidence="8 9" key="1">
    <citation type="submission" date="2023-03" db="EMBL/GenBank/DDBJ databases">
        <title>Bacillus Genome Sequencing.</title>
        <authorList>
            <person name="Dunlap C."/>
        </authorList>
    </citation>
    <scope>NUCLEOTIDE SEQUENCE [LARGE SCALE GENOMIC DNA]</scope>
    <source>
        <strain evidence="8 9">NRS-1717</strain>
    </source>
</reference>
<sequence length="1660" mass="187402">MKINSSIKLGTVTNLIYGYNPDWRIGDVQNDCLFRPSEMSLQEFDIELNSEESNWSYPDISLHDSSESLLSKLYPFRIVNPTDGTKAPVLPAGQLLISDHDRNLSLKKLSDSLGVDLSNPDYGYALVQINRQSGYAEHPSSEQGIRIHPNPSRIPENLGVNKNFRKAMVALRHCSDKAGQFNPNLINPKIAQSYLKFFNKFGTHFISKVSAGDIIFQVFAIPLNRFERIKKAYADGKNPLSGPEAISFRYFTTDINKGAFGYVKEYGKILSMSGHIKLEETMKTGDWNDDRWAKTNTIFAPFSEDSLIPIDRLNEEFNEIVPINYELTSMTLFAEHNRKQAWTRIFKAAITQKYKGEIKTEFISYNCCDVKSEFSKNQVAGFLSTISTPKINAYKPYIDLSQMKFIAKEEVKEFTLFSNVLHHSSDQFVQVPGTDVVIVSQLIDMENNESLLKLSFTDRAYDSFKLYCHTFRGALLITNEANTKHSTIVDGLVYTLSVAANGRYDINVETDIRITPSTDLLSRLKDSMVFSFAFTEGIISNINTSEKVRKFVQTALLWLGDLVPQNSENEELLTLRVQALDLAKLTSKNPSYTFVPLLPYSDYEKQVNAILDYVQAINDQIEANQEKIDLRKQNELIIDVAKTLNSNIVQSGELLMKIVDANAAQQKDLVSFYTSIINQKKDEYKSQQNKIDALEKSVNDQQSSVRTAIENYKQSVNDWETREWIKFGLDLATNLFDLGVTIYTPAKAISAVKDLAKSVQMIKKFLTILNATSKAYTSGKGNIDAIRNANLTLDGLDDFDIESNIAWDEMSQHFTMILATGPSDPTVNQYKAVLQEAFNIFVIRGKAWASAKSSARDLARDIYIQQKQQTLNEAQNKRLSNLKGYLKPKNISNLNRSEIDLIGLTGNLTFIQNQMMGILTKAFNLKDQALQYQFLQPPTSIESYDFLGFRSAITRQETNKIQAKTSLNRYQSMTTTPIPFEIHGVDINNLIDGNVLRVNIQPDHLEFLEYVNTRVIAVTAEIDGIKSTESGSYLINLAYNGSPFYDRDIDRNLRTFHTIKRERTYEYEVATNKPKFSDNGLSWSYDVNPITPFSTWEISLPKTKINKGMQIEQQTVNIKLTFILKARIKDIPAVYSDHLNSRMLLTTNLGDTPSVQDLVSTMNKQGSALNGWDVVFNLSLEKINDVLEDQYNEFKYNDKEFGGKISAVTKSVVIKGPPTIYSIKKFDIQYAYPRLTFLPNNDQTVNLEMEITSGTLTRCIQQDDQLPNCDAPISIEGEKLNAIVPITKMKGIVENDGDNIYSVILDLAQGSFTAENIEMSDEERLEFNEAVKAYFTSHSVRYIINSLDLTKFSTLEDLRPNQFLFKTLVTPSGNKMLQLFIQTANRAALDYSQTFLNNVPEPIAQGYECSLMTNSQLFFDKIIPHSMNKDGWRIQGNDPKDQSMAWDAHFNEGFVNGDVDLSRLNRSESHSPGNNATVIFKEISYVIKGGKNVPWPISGMTISPSSEGKLKLSFSKQQSQTFIERVRRKTCTYWCTDWSYSESESSTDFKMNISATLPLSVEGNGIDQQVKINVSNQSVTVDGRTSGGGPCGSDDLQAQVNKVLREQIPNQIVEQINVDFAPVSVFALQNLLFPNNNVINLSDVYAPGDLLILGNFEKDK</sequence>
<dbReference type="EMBL" id="JARTFS010000002">
    <property type="protein sequence ID" value="MED4400260.1"/>
    <property type="molecule type" value="Genomic_DNA"/>
</dbReference>
<dbReference type="InterPro" id="IPR020864">
    <property type="entry name" value="MACPF"/>
</dbReference>
<feature type="domain" description="MACPF" evidence="7">
    <location>
        <begin position="155"/>
        <end position="232"/>
    </location>
</feature>
<keyword evidence="6" id="KW-0175">Coiled coil</keyword>
<keyword evidence="3" id="KW-0964">Secreted</keyword>